<protein>
    <submittedName>
        <fullName evidence="1">Uncharacterized protein</fullName>
    </submittedName>
</protein>
<sequence>MDLNIAQREERERERERETLASYFLKVTPISSLVGWGLGSVGPSHMEACHHHDIPTETDLILDLTNKTQLVILCAFHQTGCPEIYRKGRDESETRIADSGTCVGLHDKTKERRWKN</sequence>
<organism evidence="1">
    <name type="scientific">Populus davidiana</name>
    <dbReference type="NCBI Taxonomy" id="266767"/>
    <lineage>
        <taxon>Eukaryota</taxon>
        <taxon>Viridiplantae</taxon>
        <taxon>Streptophyta</taxon>
        <taxon>Embryophyta</taxon>
        <taxon>Tracheophyta</taxon>
        <taxon>Spermatophyta</taxon>
        <taxon>Magnoliopsida</taxon>
        <taxon>eudicotyledons</taxon>
        <taxon>Gunneridae</taxon>
        <taxon>Pentapetalae</taxon>
        <taxon>rosids</taxon>
        <taxon>fabids</taxon>
        <taxon>Malpighiales</taxon>
        <taxon>Salicaceae</taxon>
        <taxon>Saliceae</taxon>
        <taxon>Populus</taxon>
    </lineage>
</organism>
<accession>A0A6M2E7P4</accession>
<evidence type="ECO:0000313" key="1">
    <source>
        <dbReference type="EMBL" id="NUU81103.1"/>
    </source>
</evidence>
<dbReference type="AlphaFoldDB" id="A0A6M2E7P4"/>
<dbReference type="EMBL" id="GILB01000770">
    <property type="protein sequence ID" value="NUU81103.1"/>
    <property type="molecule type" value="Transcribed_RNA"/>
</dbReference>
<name>A0A6M2E7P4_9ROSI</name>
<proteinExistence type="predicted"/>
<reference evidence="1" key="1">
    <citation type="submission" date="2020-03" db="EMBL/GenBank/DDBJ databases">
        <authorList>
            <person name="Zhang R."/>
        </authorList>
    </citation>
    <scope>NUCLEOTIDE SEQUENCE</scope>
</reference>